<feature type="transmembrane region" description="Helical" evidence="1">
    <location>
        <begin position="155"/>
        <end position="177"/>
    </location>
</feature>
<dbReference type="RefSeq" id="WP_349220912.1">
    <property type="nucleotide sequence ID" value="NZ_JBBMFD010000034.1"/>
</dbReference>
<keyword evidence="4" id="KW-1185">Reference proteome</keyword>
<feature type="domain" description="Cyanobacterial TRADD-N associated 2 transmembrane" evidence="2">
    <location>
        <begin position="117"/>
        <end position="184"/>
    </location>
</feature>
<evidence type="ECO:0000259" key="2">
    <source>
        <dbReference type="Pfam" id="PF20712"/>
    </source>
</evidence>
<gene>
    <name evidence="3" type="ORF">WMO26_12635</name>
</gene>
<proteinExistence type="predicted"/>
<evidence type="ECO:0000313" key="3">
    <source>
        <dbReference type="EMBL" id="MEQ2441676.1"/>
    </source>
</evidence>
<protein>
    <recommendedName>
        <fullName evidence="2">Cyanobacterial TRADD-N associated 2 transmembrane domain-containing protein</fullName>
    </recommendedName>
</protein>
<feature type="transmembrane region" description="Helical" evidence="1">
    <location>
        <begin position="125"/>
        <end position="149"/>
    </location>
</feature>
<dbReference type="EMBL" id="JBBMFD010000034">
    <property type="protein sequence ID" value="MEQ2441676.1"/>
    <property type="molecule type" value="Genomic_DNA"/>
</dbReference>
<dbReference type="Proteomes" id="UP001489509">
    <property type="component" value="Unassembled WGS sequence"/>
</dbReference>
<keyword evidence="1" id="KW-0472">Membrane</keyword>
<dbReference type="Pfam" id="PF20712">
    <property type="entry name" value="CyanoTRADDas_TM"/>
    <property type="match status" value="1"/>
</dbReference>
<sequence length="258" mass="28424">MFDSVANVLAIALPVLVAVVALAAFIRILTRASADSRGRRINDVQMNPPVLTHHSEQDDVDYMGVDTYDNSITLSQEEYSYRVLDEETQPSEPQGTGPSVFADLLANVEDIKEFYEQNRKQAKDIMLMAAISCFCGICFLAFGVIWSVIGPDGLTVGICSMACGLVMELAAVLFYWMRLKTARQVNRYYQQVLGDAKLMSAVELVERMSEKKRDDAYDAIISSLVEASIKGKGSPVSDELLKAVAGGKQKRQPHEAQS</sequence>
<comment type="caution">
    <text evidence="3">The sequence shown here is derived from an EMBL/GenBank/DDBJ whole genome shotgun (WGS) entry which is preliminary data.</text>
</comment>
<evidence type="ECO:0000313" key="4">
    <source>
        <dbReference type="Proteomes" id="UP001489509"/>
    </source>
</evidence>
<keyword evidence="1" id="KW-1133">Transmembrane helix</keyword>
<name>A0ABV1E2Z4_9FIRM</name>
<keyword evidence="1" id="KW-0812">Transmembrane</keyword>
<reference evidence="3 4" key="1">
    <citation type="submission" date="2024-03" db="EMBL/GenBank/DDBJ databases">
        <title>Human intestinal bacterial collection.</title>
        <authorList>
            <person name="Pauvert C."/>
            <person name="Hitch T.C.A."/>
            <person name="Clavel T."/>
        </authorList>
    </citation>
    <scope>NUCLEOTIDE SEQUENCE [LARGE SCALE GENOMIC DNA]</scope>
    <source>
        <strain evidence="3 4">CLA-JM-H44</strain>
    </source>
</reference>
<accession>A0ABV1E2Z4</accession>
<feature type="transmembrane region" description="Helical" evidence="1">
    <location>
        <begin position="6"/>
        <end position="30"/>
    </location>
</feature>
<evidence type="ECO:0000256" key="1">
    <source>
        <dbReference type="SAM" id="Phobius"/>
    </source>
</evidence>
<dbReference type="InterPro" id="IPR048567">
    <property type="entry name" value="CyanoTRADDas_TM"/>
</dbReference>
<organism evidence="3 4">
    <name type="scientific">Solibaculum intestinale</name>
    <dbReference type="NCBI Taxonomy" id="3133165"/>
    <lineage>
        <taxon>Bacteria</taxon>
        <taxon>Bacillati</taxon>
        <taxon>Bacillota</taxon>
        <taxon>Clostridia</taxon>
        <taxon>Eubacteriales</taxon>
        <taxon>Oscillospiraceae</taxon>
        <taxon>Solibaculum</taxon>
    </lineage>
</organism>